<reference evidence="1" key="1">
    <citation type="submission" date="2023-08" db="EMBL/GenBank/DDBJ databases">
        <title>Chromosome-level Genome Assembly of mud carp (Cirrhinus molitorella).</title>
        <authorList>
            <person name="Liu H."/>
        </authorList>
    </citation>
    <scope>NUCLEOTIDE SEQUENCE</scope>
    <source>
        <strain evidence="1">Prfri</strain>
        <tissue evidence="1">Muscle</tissue>
    </source>
</reference>
<dbReference type="Proteomes" id="UP001187343">
    <property type="component" value="Unassembled WGS sequence"/>
</dbReference>
<accession>A0AA88TEP4</accession>
<name>A0AA88TEP4_9TELE</name>
<dbReference type="AlphaFoldDB" id="A0AA88TEP4"/>
<gene>
    <name evidence="1" type="ORF">Q8A67_019051</name>
</gene>
<protein>
    <submittedName>
        <fullName evidence="1">Uncharacterized protein</fullName>
    </submittedName>
</protein>
<organism evidence="1 2">
    <name type="scientific">Cirrhinus molitorella</name>
    <name type="common">mud carp</name>
    <dbReference type="NCBI Taxonomy" id="172907"/>
    <lineage>
        <taxon>Eukaryota</taxon>
        <taxon>Metazoa</taxon>
        <taxon>Chordata</taxon>
        <taxon>Craniata</taxon>
        <taxon>Vertebrata</taxon>
        <taxon>Euteleostomi</taxon>
        <taxon>Actinopterygii</taxon>
        <taxon>Neopterygii</taxon>
        <taxon>Teleostei</taxon>
        <taxon>Ostariophysi</taxon>
        <taxon>Cypriniformes</taxon>
        <taxon>Cyprinidae</taxon>
        <taxon>Labeoninae</taxon>
        <taxon>Labeonini</taxon>
        <taxon>Cirrhinus</taxon>
    </lineage>
</organism>
<evidence type="ECO:0000313" key="1">
    <source>
        <dbReference type="EMBL" id="KAK2878260.1"/>
    </source>
</evidence>
<comment type="caution">
    <text evidence="1">The sequence shown here is derived from an EMBL/GenBank/DDBJ whole genome shotgun (WGS) entry which is preliminary data.</text>
</comment>
<keyword evidence="2" id="KW-1185">Reference proteome</keyword>
<sequence>MSVGRFIRFSITRRYAGSLLLQTAAGLPETRDRGSLKRLVEAASFESSVSSCEAEAASGESFNVKLEGRGTRSDLRRTAQGQAPRLVVPRSDKCAFSGARADAWAGGTRAGMCLSEEKLSSGALLGEAPVNKGAEFLQRKRSLN</sequence>
<proteinExistence type="predicted"/>
<evidence type="ECO:0000313" key="2">
    <source>
        <dbReference type="Proteomes" id="UP001187343"/>
    </source>
</evidence>
<dbReference type="EMBL" id="JAUYZG010000019">
    <property type="protein sequence ID" value="KAK2878260.1"/>
    <property type="molecule type" value="Genomic_DNA"/>
</dbReference>